<dbReference type="EMBL" id="LR593886">
    <property type="protein sequence ID" value="VTR94608.1"/>
    <property type="molecule type" value="Genomic_DNA"/>
</dbReference>
<organism evidence="1 2">
    <name type="scientific">Gemmata massiliana</name>
    <dbReference type="NCBI Taxonomy" id="1210884"/>
    <lineage>
        <taxon>Bacteria</taxon>
        <taxon>Pseudomonadati</taxon>
        <taxon>Planctomycetota</taxon>
        <taxon>Planctomycetia</taxon>
        <taxon>Gemmatales</taxon>
        <taxon>Gemmataceae</taxon>
        <taxon>Gemmata</taxon>
    </lineage>
</organism>
<dbReference type="Proteomes" id="UP000464178">
    <property type="component" value="Chromosome"/>
</dbReference>
<accession>A0A6P2CZP0</accession>
<reference evidence="1 2" key="1">
    <citation type="submission" date="2019-05" db="EMBL/GenBank/DDBJ databases">
        <authorList>
            <consortium name="Science for Life Laboratories"/>
        </authorList>
    </citation>
    <scope>NUCLEOTIDE SEQUENCE [LARGE SCALE GENOMIC DNA]</scope>
    <source>
        <strain evidence="1">Soil9</strain>
    </source>
</reference>
<proteinExistence type="predicted"/>
<dbReference type="KEGG" id="gms:SOIL9_31060"/>
<sequence>MPDPFSTLTERRLAVLKVLAARGPLTIQQIAAKTGSSRHAVERVLNYEWFERLNSGRASLFGLTEAGREKASDCEST</sequence>
<keyword evidence="2" id="KW-1185">Reference proteome</keyword>
<gene>
    <name evidence="1" type="ORF">SOIL9_31060</name>
</gene>
<dbReference type="Gene3D" id="1.10.10.10">
    <property type="entry name" value="Winged helix-like DNA-binding domain superfamily/Winged helix DNA-binding domain"/>
    <property type="match status" value="1"/>
</dbReference>
<name>A0A6P2CZP0_9BACT</name>
<dbReference type="AlphaFoldDB" id="A0A6P2CZP0"/>
<dbReference type="SUPFAM" id="SSF46785">
    <property type="entry name" value="Winged helix' DNA-binding domain"/>
    <property type="match status" value="1"/>
</dbReference>
<dbReference type="RefSeq" id="WP_162669122.1">
    <property type="nucleotide sequence ID" value="NZ_LR593886.1"/>
</dbReference>
<evidence type="ECO:0000313" key="1">
    <source>
        <dbReference type="EMBL" id="VTR94608.1"/>
    </source>
</evidence>
<dbReference type="InterPro" id="IPR036388">
    <property type="entry name" value="WH-like_DNA-bd_sf"/>
</dbReference>
<evidence type="ECO:0000313" key="2">
    <source>
        <dbReference type="Proteomes" id="UP000464178"/>
    </source>
</evidence>
<dbReference type="InterPro" id="IPR036390">
    <property type="entry name" value="WH_DNA-bd_sf"/>
</dbReference>
<protein>
    <submittedName>
        <fullName evidence="1">: DUF2161</fullName>
    </submittedName>
</protein>